<comment type="caution">
    <text evidence="1">The sequence shown here is derived from an EMBL/GenBank/DDBJ whole genome shotgun (WGS) entry which is preliminary data.</text>
</comment>
<reference evidence="1" key="1">
    <citation type="submission" date="2022-08" db="EMBL/GenBank/DDBJ databases">
        <authorList>
            <person name="Kallberg Y."/>
            <person name="Tangrot J."/>
            <person name="Rosling A."/>
        </authorList>
    </citation>
    <scope>NUCLEOTIDE SEQUENCE</scope>
    <source>
        <strain evidence="1">Wild A</strain>
    </source>
</reference>
<feature type="non-terminal residue" evidence="1">
    <location>
        <position position="50"/>
    </location>
</feature>
<evidence type="ECO:0000313" key="1">
    <source>
        <dbReference type="EMBL" id="CAI2199938.1"/>
    </source>
</evidence>
<accession>A0A9W4TCI4</accession>
<proteinExistence type="predicted"/>
<dbReference type="EMBL" id="CAMKVN010022779">
    <property type="protein sequence ID" value="CAI2199938.1"/>
    <property type="molecule type" value="Genomic_DNA"/>
</dbReference>
<dbReference type="Proteomes" id="UP001153678">
    <property type="component" value="Unassembled WGS sequence"/>
</dbReference>
<organism evidence="1 2">
    <name type="scientific">Funneliformis geosporum</name>
    <dbReference type="NCBI Taxonomy" id="1117311"/>
    <lineage>
        <taxon>Eukaryota</taxon>
        <taxon>Fungi</taxon>
        <taxon>Fungi incertae sedis</taxon>
        <taxon>Mucoromycota</taxon>
        <taxon>Glomeromycotina</taxon>
        <taxon>Glomeromycetes</taxon>
        <taxon>Glomerales</taxon>
        <taxon>Glomeraceae</taxon>
        <taxon>Funneliformis</taxon>
    </lineage>
</organism>
<protein>
    <submittedName>
        <fullName evidence="1">8353_t:CDS:1</fullName>
    </submittedName>
</protein>
<feature type="non-terminal residue" evidence="1">
    <location>
        <position position="1"/>
    </location>
</feature>
<evidence type="ECO:0000313" key="2">
    <source>
        <dbReference type="Proteomes" id="UP001153678"/>
    </source>
</evidence>
<gene>
    <name evidence="1" type="ORF">FWILDA_LOCUS19322</name>
</gene>
<name>A0A9W4TCI4_9GLOM</name>
<dbReference type="AlphaFoldDB" id="A0A9W4TCI4"/>
<sequence length="50" mass="6206">LFVLTPLQRRDRTWFPEEMYIIKNGNWNMEDWPEMHKMLKLLSVRDAIDQ</sequence>
<keyword evidence="2" id="KW-1185">Reference proteome</keyword>